<evidence type="ECO:0000259" key="19">
    <source>
        <dbReference type="Pfam" id="PF17708"/>
    </source>
</evidence>
<sequence>MNSRGIWLSYVLGIGLLHVVLLSIPFFSVPVVWTLTNIIHNMSMYIFLHTVKGTPFETPDQGKARLLTHWEQMDYGVQFTASRKFLTIMPIVLYFLTSFYTKYDRIHFIINTISLMSVLIPKLPQFHGVRIFGINKHKYTSLWFKNSASHSRMFKKVTKSIVKQMDPKGDLVPVYSILDHEHFRPLCLVKRKRKAMFRPSPCYKRTGYRLNDVLLPGEDDESTESLSPTGGGQVSRQFTLKKTISDRVDGNLSLCGGCATIDVRGAASVSKVWSIKLEKNNIPILKLEALKKERKLNMDHAFIQQLKKTQQNLYVVQETVETLEEATYEESTEADVGFKTQFYAKLRAKGTRENKQGIIIPKGCTLAFRAIQLDISDGSWGLSQGKIGALQVEVIENCQIVSKLSSNLRIIFLKAIKAVMRDRNLFEELNHKMEAVLDETGSSELKTESPDLKDLLSSLQYSSRHHLLQLTGAITYTLDALDELTEDQLLILLESLEEEIVSQQLKLVESILEHNIEHRKGCFSLDASLLSFSREEEQQLTIAMVEMSGVKLQKDGSAVHTEEAFPAIAALYVSLYVLNLLSDSD</sequence>
<evidence type="ECO:0000256" key="4">
    <source>
        <dbReference type="ARBA" id="ARBA00009279"/>
    </source>
</evidence>
<dbReference type="GO" id="GO:0006665">
    <property type="term" value="P:sphingolipid metabolic process"/>
    <property type="evidence" value="ECO:0007669"/>
    <property type="project" value="UniProtKB-ARBA"/>
</dbReference>
<keyword evidence="6" id="KW-1003">Cell membrane</keyword>
<dbReference type="PANTHER" id="PTHR16399">
    <property type="entry name" value="GASDERMIN"/>
    <property type="match status" value="1"/>
</dbReference>
<keyword evidence="12" id="KW-0564">Palmitate</keyword>
<dbReference type="EMBL" id="BAAFJT010000022">
    <property type="protein sequence ID" value="GAB0199057.1"/>
    <property type="molecule type" value="Genomic_DNA"/>
</dbReference>
<evidence type="ECO:0000256" key="15">
    <source>
        <dbReference type="ARBA" id="ARBA00045896"/>
    </source>
</evidence>
<comment type="subunit">
    <text evidence="14">Ceramide-sensitive subunit of the serine palmitoyltransferase (SPT) complex, which is also composed of SPTLC1, SPTLC2/3 and SPTSSA/B.</text>
</comment>
<comment type="function">
    <text evidence="15">Plays an essential role in the homeostatic regulation of sphingolipid de novo biosynthesis by modulating the activity of the serine palmitoyltransferase (SPT) in response to ceramide levels. When complexed to SPT, the binding of ceramides to its N-terminus stabilizes a conformation that block SPT substrate entry, hence preventing SPT catalytic activity. Through this mechanism, maintains ceramide levels at sufficient concentrations for the production of complex sphingolipids, but which prevents the accumulation of ceramides to levels that trigger apoptosis.</text>
</comment>
<evidence type="ECO:0000256" key="5">
    <source>
        <dbReference type="ARBA" id="ARBA00022452"/>
    </source>
</evidence>
<keyword evidence="5" id="KW-1134">Transmembrane beta strand</keyword>
<comment type="caution">
    <text evidence="20">The sequence shown here is derived from an EMBL/GenBank/DDBJ whole genome shotgun (WGS) entry which is preliminary data.</text>
</comment>
<feature type="domain" description="Gasdermin PUB" evidence="19">
    <location>
        <begin position="389"/>
        <end position="557"/>
    </location>
</feature>
<feature type="transmembrane region" description="Helical" evidence="17">
    <location>
        <begin position="6"/>
        <end position="35"/>
    </location>
</feature>
<dbReference type="InterPro" id="IPR040460">
    <property type="entry name" value="Gasdermin_pore"/>
</dbReference>
<comment type="similarity">
    <text evidence="3">Belongs to the ORM family.</text>
</comment>
<dbReference type="InterPro" id="IPR007203">
    <property type="entry name" value="ORMDL"/>
</dbReference>
<accession>A0ABC9XPW0</accession>
<dbReference type="GO" id="GO:2000303">
    <property type="term" value="P:regulation of ceramide biosynthetic process"/>
    <property type="evidence" value="ECO:0007669"/>
    <property type="project" value="UniProtKB-ARBA"/>
</dbReference>
<comment type="subcellular location">
    <subcellularLocation>
        <location evidence="2">Cell membrane</location>
        <topology evidence="2">Multi-pass membrane protein</topology>
    </subcellularLocation>
    <subcellularLocation>
        <location evidence="1">Cytoplasm</location>
    </subcellularLocation>
</comment>
<dbReference type="Pfam" id="PF04598">
    <property type="entry name" value="Gasdermin"/>
    <property type="match status" value="1"/>
</dbReference>
<name>A0ABC9XPW0_GRUJA</name>
<evidence type="ECO:0000256" key="6">
    <source>
        <dbReference type="ARBA" id="ARBA00022475"/>
    </source>
</evidence>
<dbReference type="InterPro" id="IPR007677">
    <property type="entry name" value="Gasdermin"/>
</dbReference>
<comment type="similarity">
    <text evidence="4">Belongs to the gasdermin family.</text>
</comment>
<evidence type="ECO:0000256" key="11">
    <source>
        <dbReference type="ARBA" id="ARBA00023136"/>
    </source>
</evidence>
<evidence type="ECO:0000256" key="1">
    <source>
        <dbReference type="ARBA" id="ARBA00004496"/>
    </source>
</evidence>
<dbReference type="GO" id="GO:0012501">
    <property type="term" value="P:programmed cell death"/>
    <property type="evidence" value="ECO:0007669"/>
    <property type="project" value="UniProtKB-KW"/>
</dbReference>
<evidence type="ECO:0000256" key="16">
    <source>
        <dbReference type="SAM" id="Coils"/>
    </source>
</evidence>
<keyword evidence="10 17" id="KW-1133">Transmembrane helix</keyword>
<evidence type="ECO:0000256" key="7">
    <source>
        <dbReference type="ARBA" id="ARBA00022490"/>
    </source>
</evidence>
<evidence type="ECO:0000256" key="13">
    <source>
        <dbReference type="ARBA" id="ARBA00023288"/>
    </source>
</evidence>
<evidence type="ECO:0000256" key="9">
    <source>
        <dbReference type="ARBA" id="ARBA00022692"/>
    </source>
</evidence>
<evidence type="ECO:0000256" key="14">
    <source>
        <dbReference type="ARBA" id="ARBA00038646"/>
    </source>
</evidence>
<evidence type="ECO:0000256" key="10">
    <source>
        <dbReference type="ARBA" id="ARBA00022989"/>
    </source>
</evidence>
<evidence type="ECO:0000256" key="2">
    <source>
        <dbReference type="ARBA" id="ARBA00004651"/>
    </source>
</evidence>
<dbReference type="Pfam" id="PF17708">
    <property type="entry name" value="Gasdermin_C"/>
    <property type="match status" value="1"/>
</dbReference>
<reference evidence="20 21" key="1">
    <citation type="submission" date="2024-06" db="EMBL/GenBank/DDBJ databases">
        <title>The draft genome of Grus japonensis, version 3.</title>
        <authorList>
            <person name="Nabeshima K."/>
            <person name="Suzuki S."/>
            <person name="Onuma M."/>
        </authorList>
    </citation>
    <scope>NUCLEOTIDE SEQUENCE [LARGE SCALE GENOMIC DNA]</scope>
    <source>
        <strain evidence="20 21">451A</strain>
    </source>
</reference>
<evidence type="ECO:0000256" key="17">
    <source>
        <dbReference type="SAM" id="Phobius"/>
    </source>
</evidence>
<keyword evidence="16" id="KW-0175">Coiled coil</keyword>
<keyword evidence="11 17" id="KW-0472">Membrane</keyword>
<organism evidence="20 21">
    <name type="scientific">Grus japonensis</name>
    <name type="common">Japanese crane</name>
    <name type="synonym">Red-crowned crane</name>
    <dbReference type="NCBI Taxonomy" id="30415"/>
    <lineage>
        <taxon>Eukaryota</taxon>
        <taxon>Metazoa</taxon>
        <taxon>Chordata</taxon>
        <taxon>Craniata</taxon>
        <taxon>Vertebrata</taxon>
        <taxon>Euteleostomi</taxon>
        <taxon>Archelosauria</taxon>
        <taxon>Archosauria</taxon>
        <taxon>Dinosauria</taxon>
        <taxon>Saurischia</taxon>
        <taxon>Theropoda</taxon>
        <taxon>Coelurosauria</taxon>
        <taxon>Aves</taxon>
        <taxon>Neognathae</taxon>
        <taxon>Neoaves</taxon>
        <taxon>Gruiformes</taxon>
        <taxon>Gruidae</taxon>
        <taxon>Grus</taxon>
    </lineage>
</organism>
<evidence type="ECO:0000313" key="21">
    <source>
        <dbReference type="Proteomes" id="UP001623348"/>
    </source>
</evidence>
<evidence type="ECO:0000256" key="12">
    <source>
        <dbReference type="ARBA" id="ARBA00023139"/>
    </source>
</evidence>
<evidence type="ECO:0000256" key="8">
    <source>
        <dbReference type="ARBA" id="ARBA00022590"/>
    </source>
</evidence>
<dbReference type="AlphaFoldDB" id="A0ABC9XPW0"/>
<feature type="domain" description="Gasdermin pore forming" evidence="18">
    <location>
        <begin position="153"/>
        <end position="381"/>
    </location>
</feature>
<gene>
    <name evidence="20" type="ORF">GRJ2_002371100</name>
</gene>
<keyword evidence="7" id="KW-0963">Cytoplasm</keyword>
<dbReference type="Proteomes" id="UP001623348">
    <property type="component" value="Unassembled WGS sequence"/>
</dbReference>
<dbReference type="GO" id="GO:0005737">
    <property type="term" value="C:cytoplasm"/>
    <property type="evidence" value="ECO:0007669"/>
    <property type="project" value="UniProtKB-SubCell"/>
</dbReference>
<dbReference type="InterPro" id="IPR041263">
    <property type="entry name" value="Gasdermin_PUB"/>
</dbReference>
<keyword evidence="21" id="KW-1185">Reference proteome</keyword>
<keyword evidence="8" id="KW-1210">Necrosis</keyword>
<dbReference type="GO" id="GO:0005886">
    <property type="term" value="C:plasma membrane"/>
    <property type="evidence" value="ECO:0007669"/>
    <property type="project" value="UniProtKB-SubCell"/>
</dbReference>
<evidence type="ECO:0000313" key="20">
    <source>
        <dbReference type="EMBL" id="GAB0199057.1"/>
    </source>
</evidence>
<dbReference type="Pfam" id="PF04061">
    <property type="entry name" value="ORMDL"/>
    <property type="match status" value="1"/>
</dbReference>
<keyword evidence="13" id="KW-0449">Lipoprotein</keyword>
<proteinExistence type="inferred from homology"/>
<feature type="coiled-coil region" evidence="16">
    <location>
        <begin position="486"/>
        <end position="513"/>
    </location>
</feature>
<keyword evidence="9 17" id="KW-0812">Transmembrane</keyword>
<evidence type="ECO:0000259" key="18">
    <source>
        <dbReference type="Pfam" id="PF04598"/>
    </source>
</evidence>
<protein>
    <submittedName>
        <fullName evidence="20">Gasdermin-A</fullName>
    </submittedName>
</protein>
<dbReference type="PANTHER" id="PTHR16399:SF18">
    <property type="entry name" value="GASDERMIN-A"/>
    <property type="match status" value="1"/>
</dbReference>
<evidence type="ECO:0000256" key="3">
    <source>
        <dbReference type="ARBA" id="ARBA00007649"/>
    </source>
</evidence>